<evidence type="ECO:0000256" key="4">
    <source>
        <dbReference type="PROSITE-ProRule" id="PRU00175"/>
    </source>
</evidence>
<dbReference type="SMART" id="SM00184">
    <property type="entry name" value="RING"/>
    <property type="match status" value="1"/>
</dbReference>
<dbReference type="SUPFAM" id="SSF57850">
    <property type="entry name" value="RING/U-box"/>
    <property type="match status" value="1"/>
</dbReference>
<sequence length="460" mass="51721">MAVTKRRLELNCIICSQPLSSMQTCLPQDVLQMVAEQNIAMKRKTDHTEYNNHVDIDQYQAIATKCGHMFHMGCIRSHVKSHLDRVGSAPCPICSKPVTLTRIWPVLIPPTPAQLSRIKKLNFMKTENTELKVELAEIRKKVKACEAELKTIEQETESCLADIQIKQQQLEDMNGPTESELEELRRIHKNRQSIVRVVTKHNADLLGVLMHETNLQVSDADLALSDQDIGEINHNLPEKKDPICIYENSLSTRRNRSRSRSLVDKDRSTERSSRYQEKFHSNNFKGLFQAPSEQNSESESDHLNGGVSSDSFSPNNARPLTPFHYPPTQLRKGHHRHKQGPNLVKPTKSEIRSFAINKTAKAGAMMEVGNYTRTGEQRRVGGGGMALRAGVGGDGGPRGGLALTRKDGTRGIVNKDYLQPGNRLVQQAVTKFRPPVISHKNISSNNQNKVSRSSYRPKWC</sequence>
<name>A0A226E3C9_FOLCA</name>
<feature type="coiled-coil region" evidence="5">
    <location>
        <begin position="121"/>
        <end position="155"/>
    </location>
</feature>
<accession>A0A226E3C9</accession>
<dbReference type="OrthoDB" id="8299093at2759"/>
<proteinExistence type="predicted"/>
<evidence type="ECO:0000313" key="8">
    <source>
        <dbReference type="EMBL" id="OXA52245.1"/>
    </source>
</evidence>
<dbReference type="GO" id="GO:0008270">
    <property type="term" value="F:zinc ion binding"/>
    <property type="evidence" value="ECO:0007669"/>
    <property type="project" value="UniProtKB-KW"/>
</dbReference>
<dbReference type="EMBL" id="LNIX01000007">
    <property type="protein sequence ID" value="OXA52245.1"/>
    <property type="molecule type" value="Genomic_DNA"/>
</dbReference>
<keyword evidence="5" id="KW-0175">Coiled coil</keyword>
<feature type="compositionally biased region" description="Polar residues" evidence="6">
    <location>
        <begin position="306"/>
        <end position="318"/>
    </location>
</feature>
<comment type="caution">
    <text evidence="8">The sequence shown here is derived from an EMBL/GenBank/DDBJ whole genome shotgun (WGS) entry which is preliminary data.</text>
</comment>
<evidence type="ECO:0000256" key="2">
    <source>
        <dbReference type="ARBA" id="ARBA00022771"/>
    </source>
</evidence>
<protein>
    <submittedName>
        <fullName evidence="8">E3 ubiquitin protein ligase RIN2</fullName>
    </submittedName>
</protein>
<feature type="region of interest" description="Disordered" evidence="6">
    <location>
        <begin position="254"/>
        <end position="344"/>
    </location>
</feature>
<evidence type="ECO:0000313" key="9">
    <source>
        <dbReference type="Proteomes" id="UP000198287"/>
    </source>
</evidence>
<dbReference type="InterPro" id="IPR001841">
    <property type="entry name" value="Znf_RING"/>
</dbReference>
<keyword evidence="2 4" id="KW-0863">Zinc-finger</keyword>
<dbReference type="InterPro" id="IPR013083">
    <property type="entry name" value="Znf_RING/FYVE/PHD"/>
</dbReference>
<dbReference type="Proteomes" id="UP000198287">
    <property type="component" value="Unassembled WGS sequence"/>
</dbReference>
<keyword evidence="3" id="KW-0862">Zinc</keyword>
<dbReference type="AlphaFoldDB" id="A0A226E3C9"/>
<dbReference type="PROSITE" id="PS50089">
    <property type="entry name" value="ZF_RING_2"/>
    <property type="match status" value="1"/>
</dbReference>
<organism evidence="8 9">
    <name type="scientific">Folsomia candida</name>
    <name type="common">Springtail</name>
    <dbReference type="NCBI Taxonomy" id="158441"/>
    <lineage>
        <taxon>Eukaryota</taxon>
        <taxon>Metazoa</taxon>
        <taxon>Ecdysozoa</taxon>
        <taxon>Arthropoda</taxon>
        <taxon>Hexapoda</taxon>
        <taxon>Collembola</taxon>
        <taxon>Entomobryomorpha</taxon>
        <taxon>Isotomoidea</taxon>
        <taxon>Isotomidae</taxon>
        <taxon>Proisotominae</taxon>
        <taxon>Folsomia</taxon>
    </lineage>
</organism>
<gene>
    <name evidence="8" type="ORF">Fcan01_13188</name>
</gene>
<keyword evidence="9" id="KW-1185">Reference proteome</keyword>
<evidence type="ECO:0000256" key="3">
    <source>
        <dbReference type="ARBA" id="ARBA00022833"/>
    </source>
</evidence>
<keyword evidence="1" id="KW-0479">Metal-binding</keyword>
<reference evidence="8 9" key="1">
    <citation type="submission" date="2015-12" db="EMBL/GenBank/DDBJ databases">
        <title>The genome of Folsomia candida.</title>
        <authorList>
            <person name="Faddeeva A."/>
            <person name="Derks M.F."/>
            <person name="Anvar Y."/>
            <person name="Smit S."/>
            <person name="Van Straalen N."/>
            <person name="Roelofs D."/>
        </authorList>
    </citation>
    <scope>NUCLEOTIDE SEQUENCE [LARGE SCALE GENOMIC DNA]</scope>
    <source>
        <strain evidence="8 9">VU population</strain>
        <tissue evidence="8">Whole body</tissue>
    </source>
</reference>
<evidence type="ECO:0000256" key="6">
    <source>
        <dbReference type="SAM" id="MobiDB-lite"/>
    </source>
</evidence>
<dbReference type="InterPro" id="IPR018957">
    <property type="entry name" value="Znf_C3HC4_RING-type"/>
</dbReference>
<dbReference type="Pfam" id="PF00097">
    <property type="entry name" value="zf-C3HC4"/>
    <property type="match status" value="1"/>
</dbReference>
<evidence type="ECO:0000256" key="5">
    <source>
        <dbReference type="SAM" id="Coils"/>
    </source>
</evidence>
<evidence type="ECO:0000256" key="1">
    <source>
        <dbReference type="ARBA" id="ARBA00022723"/>
    </source>
</evidence>
<feature type="domain" description="RING-type" evidence="7">
    <location>
        <begin position="12"/>
        <end position="95"/>
    </location>
</feature>
<feature type="compositionally biased region" description="Basic and acidic residues" evidence="6">
    <location>
        <begin position="261"/>
        <end position="280"/>
    </location>
</feature>
<evidence type="ECO:0000259" key="7">
    <source>
        <dbReference type="PROSITE" id="PS50089"/>
    </source>
</evidence>
<feature type="region of interest" description="Disordered" evidence="6">
    <location>
        <begin position="437"/>
        <end position="460"/>
    </location>
</feature>
<feature type="compositionally biased region" description="Polar residues" evidence="6">
    <location>
        <begin position="440"/>
        <end position="454"/>
    </location>
</feature>
<dbReference type="Gene3D" id="3.30.40.10">
    <property type="entry name" value="Zinc/RING finger domain, C3HC4 (zinc finger)"/>
    <property type="match status" value="1"/>
</dbReference>